<comment type="similarity">
    <text evidence="2">Belongs to the FAD-binding monooxygenase family.</text>
</comment>
<evidence type="ECO:0000256" key="3">
    <source>
        <dbReference type="ARBA" id="ARBA00023033"/>
    </source>
</evidence>
<dbReference type="EMBL" id="BNAW01000052">
    <property type="protein sequence ID" value="GHG42167.1"/>
    <property type="molecule type" value="Genomic_DNA"/>
</dbReference>
<accession>A0ABQ3KXM7</accession>
<name>A0ABQ3KXM7_9PSEU</name>
<dbReference type="PANTHER" id="PTHR43872:SF1">
    <property type="entry name" value="MONOOXYGENASE, PUTATIVE (AFU_ORTHOLOGUE AFUA_8G02570)-RELATED"/>
    <property type="match status" value="1"/>
</dbReference>
<comment type="cofactor">
    <cofactor evidence="1">
        <name>FAD</name>
        <dbReference type="ChEBI" id="CHEBI:57692"/>
    </cofactor>
</comment>
<reference evidence="5" key="1">
    <citation type="journal article" date="2019" name="Int. J. Syst. Evol. Microbiol.">
        <title>The Global Catalogue of Microorganisms (GCM) 10K type strain sequencing project: providing services to taxonomists for standard genome sequencing and annotation.</title>
        <authorList>
            <consortium name="The Broad Institute Genomics Platform"/>
            <consortium name="The Broad Institute Genome Sequencing Center for Infectious Disease"/>
            <person name="Wu L."/>
            <person name="Ma J."/>
        </authorList>
    </citation>
    <scope>NUCLEOTIDE SEQUENCE [LARGE SCALE GENOMIC DNA]</scope>
    <source>
        <strain evidence="5">CGMCC 4.7680</strain>
    </source>
</reference>
<dbReference type="PANTHER" id="PTHR43872">
    <property type="entry name" value="MONOOXYGENASE, PUTATIVE (AFU_ORTHOLOGUE AFUA_8G02570)-RELATED"/>
    <property type="match status" value="1"/>
</dbReference>
<comment type="caution">
    <text evidence="4">The sequence shown here is derived from an EMBL/GenBank/DDBJ whole genome shotgun (WGS) entry which is preliminary data.</text>
</comment>
<keyword evidence="3" id="KW-0503">Monooxygenase</keyword>
<keyword evidence="3" id="KW-0560">Oxidoreductase</keyword>
<evidence type="ECO:0000256" key="2">
    <source>
        <dbReference type="ARBA" id="ARBA00010139"/>
    </source>
</evidence>
<gene>
    <name evidence="4" type="ORF">GCM10017567_75040</name>
</gene>
<dbReference type="InterPro" id="IPR051820">
    <property type="entry name" value="FAD-binding_MO"/>
</dbReference>
<evidence type="ECO:0000313" key="4">
    <source>
        <dbReference type="EMBL" id="GHG42167.1"/>
    </source>
</evidence>
<protein>
    <submittedName>
        <fullName evidence="4">Uncharacterized protein</fullName>
    </submittedName>
</protein>
<evidence type="ECO:0000313" key="5">
    <source>
        <dbReference type="Proteomes" id="UP000649955"/>
    </source>
</evidence>
<keyword evidence="5" id="KW-1185">Reference proteome</keyword>
<organism evidence="4 5">
    <name type="scientific">Amycolatopsis bullii</name>
    <dbReference type="NCBI Taxonomy" id="941987"/>
    <lineage>
        <taxon>Bacteria</taxon>
        <taxon>Bacillati</taxon>
        <taxon>Actinomycetota</taxon>
        <taxon>Actinomycetes</taxon>
        <taxon>Pseudonocardiales</taxon>
        <taxon>Pseudonocardiaceae</taxon>
        <taxon>Amycolatopsis</taxon>
    </lineage>
</organism>
<dbReference type="Proteomes" id="UP000649955">
    <property type="component" value="Unassembled WGS sequence"/>
</dbReference>
<sequence length="88" mass="9911">MTFGGIALTVDGRKIEPGEQRAYKGTMFGGVPNLAWCRGYTNSSWTLRADLASQYVCRLLAYLERFGRAGSRPGAIRRKRDAAERRKR</sequence>
<evidence type="ECO:0000256" key="1">
    <source>
        <dbReference type="ARBA" id="ARBA00001974"/>
    </source>
</evidence>
<proteinExistence type="inferred from homology"/>